<evidence type="ECO:0000313" key="1">
    <source>
        <dbReference type="EMBL" id="VDP87196.1"/>
    </source>
</evidence>
<evidence type="ECO:0000313" key="3">
    <source>
        <dbReference type="WBParaSite" id="ECPE_0001056001-mRNA-1"/>
    </source>
</evidence>
<dbReference type="GO" id="GO:0031012">
    <property type="term" value="C:extracellular matrix"/>
    <property type="evidence" value="ECO:0007669"/>
    <property type="project" value="TreeGrafter"/>
</dbReference>
<dbReference type="GO" id="GO:0007508">
    <property type="term" value="P:larval heart development"/>
    <property type="evidence" value="ECO:0007669"/>
    <property type="project" value="TreeGrafter"/>
</dbReference>
<reference evidence="1 2" key="2">
    <citation type="submission" date="2018-11" db="EMBL/GenBank/DDBJ databases">
        <authorList>
            <consortium name="Pathogen Informatics"/>
        </authorList>
    </citation>
    <scope>NUCLEOTIDE SEQUENCE [LARGE SCALE GENOMIC DNA]</scope>
    <source>
        <strain evidence="1 2">Egypt</strain>
    </source>
</reference>
<proteinExistence type="predicted"/>
<protein>
    <submittedName>
        <fullName evidence="3">Reverse transcriptase domain-containing protein</fullName>
    </submittedName>
</protein>
<dbReference type="PANTHER" id="PTHR33395:SF22">
    <property type="entry name" value="REVERSE TRANSCRIPTASE DOMAIN-CONTAINING PROTEIN"/>
    <property type="match status" value="1"/>
</dbReference>
<sequence>MAQNVKRNPKCFYAYVQSKRNTRETVGTLESSTGKSAVSEGDRARILLEFFKSTYRIPRVTDNLPSVDDDCTMPPIIVGTHDVQRELAGPNRFKAAGPDGIHPAIVQPLADVIAGPILELFKESLRLGSVPNDWRKATVVAIHKSGSRQKAEKFDSSNMYNIHHTTVELSGSQSSQVQEPGRSPAEAYSLVTSPDLNM</sequence>
<name>A0A183AU93_9TREM</name>
<dbReference type="AlphaFoldDB" id="A0A183AU93"/>
<gene>
    <name evidence="1" type="ORF">ECPE_LOCUS10528</name>
</gene>
<dbReference type="GO" id="GO:0061343">
    <property type="term" value="P:cell adhesion involved in heart morphogenesis"/>
    <property type="evidence" value="ECO:0007669"/>
    <property type="project" value="TreeGrafter"/>
</dbReference>
<dbReference type="EMBL" id="UZAN01049216">
    <property type="protein sequence ID" value="VDP87196.1"/>
    <property type="molecule type" value="Genomic_DNA"/>
</dbReference>
<dbReference type="PANTHER" id="PTHR33395">
    <property type="entry name" value="TRANSCRIPTASE, PUTATIVE-RELATED-RELATED"/>
    <property type="match status" value="1"/>
</dbReference>
<keyword evidence="2" id="KW-1185">Reference proteome</keyword>
<reference evidence="3" key="1">
    <citation type="submission" date="2016-06" db="UniProtKB">
        <authorList>
            <consortium name="WormBaseParasite"/>
        </authorList>
    </citation>
    <scope>IDENTIFICATION</scope>
</reference>
<dbReference type="Proteomes" id="UP000272942">
    <property type="component" value="Unassembled WGS sequence"/>
</dbReference>
<organism evidence="3">
    <name type="scientific">Echinostoma caproni</name>
    <dbReference type="NCBI Taxonomy" id="27848"/>
    <lineage>
        <taxon>Eukaryota</taxon>
        <taxon>Metazoa</taxon>
        <taxon>Spiralia</taxon>
        <taxon>Lophotrochozoa</taxon>
        <taxon>Platyhelminthes</taxon>
        <taxon>Trematoda</taxon>
        <taxon>Digenea</taxon>
        <taxon>Plagiorchiida</taxon>
        <taxon>Echinostomata</taxon>
        <taxon>Echinostomatoidea</taxon>
        <taxon>Echinostomatidae</taxon>
        <taxon>Echinostoma</taxon>
    </lineage>
</organism>
<dbReference type="OrthoDB" id="6243574at2759"/>
<accession>A0A183AU93</accession>
<evidence type="ECO:0000313" key="2">
    <source>
        <dbReference type="Proteomes" id="UP000272942"/>
    </source>
</evidence>
<dbReference type="WBParaSite" id="ECPE_0001056001-mRNA-1">
    <property type="protein sequence ID" value="ECPE_0001056001-mRNA-1"/>
    <property type="gene ID" value="ECPE_0001056001"/>
</dbReference>